<dbReference type="AlphaFoldDB" id="A0A371F080"/>
<proteinExistence type="predicted"/>
<dbReference type="Proteomes" id="UP000257109">
    <property type="component" value="Unassembled WGS sequence"/>
</dbReference>
<protein>
    <submittedName>
        <fullName evidence="1">Uncharacterized protein</fullName>
    </submittedName>
</protein>
<name>A0A371F080_MUCPR</name>
<dbReference type="EMBL" id="QJKJ01011263">
    <property type="protein sequence ID" value="RDX71603.1"/>
    <property type="molecule type" value="Genomic_DNA"/>
</dbReference>
<gene>
    <name evidence="1" type="ORF">CR513_49031</name>
</gene>
<feature type="non-terminal residue" evidence="1">
    <location>
        <position position="1"/>
    </location>
</feature>
<evidence type="ECO:0000313" key="2">
    <source>
        <dbReference type="Proteomes" id="UP000257109"/>
    </source>
</evidence>
<reference evidence="1" key="1">
    <citation type="submission" date="2018-05" db="EMBL/GenBank/DDBJ databases">
        <title>Draft genome of Mucuna pruriens seed.</title>
        <authorList>
            <person name="Nnadi N.E."/>
            <person name="Vos R."/>
            <person name="Hasami M.H."/>
            <person name="Devisetty U.K."/>
            <person name="Aguiy J.C."/>
        </authorList>
    </citation>
    <scope>NUCLEOTIDE SEQUENCE [LARGE SCALE GENOMIC DNA]</scope>
    <source>
        <strain evidence="1">JCA_2017</strain>
    </source>
</reference>
<comment type="caution">
    <text evidence="1">The sequence shown here is derived from an EMBL/GenBank/DDBJ whole genome shotgun (WGS) entry which is preliminary data.</text>
</comment>
<sequence>MCKSLCQTIIGGQTIVRSCQNFFNKDLYYGGIEQREESNPYKHIIMDHIGPLIATQALLWKGYNNHSELSIFWQL</sequence>
<organism evidence="1 2">
    <name type="scientific">Mucuna pruriens</name>
    <name type="common">Velvet bean</name>
    <name type="synonym">Dolichos pruriens</name>
    <dbReference type="NCBI Taxonomy" id="157652"/>
    <lineage>
        <taxon>Eukaryota</taxon>
        <taxon>Viridiplantae</taxon>
        <taxon>Streptophyta</taxon>
        <taxon>Embryophyta</taxon>
        <taxon>Tracheophyta</taxon>
        <taxon>Spermatophyta</taxon>
        <taxon>Magnoliopsida</taxon>
        <taxon>eudicotyledons</taxon>
        <taxon>Gunneridae</taxon>
        <taxon>Pentapetalae</taxon>
        <taxon>rosids</taxon>
        <taxon>fabids</taxon>
        <taxon>Fabales</taxon>
        <taxon>Fabaceae</taxon>
        <taxon>Papilionoideae</taxon>
        <taxon>50 kb inversion clade</taxon>
        <taxon>NPAAA clade</taxon>
        <taxon>indigoferoid/millettioid clade</taxon>
        <taxon>Phaseoleae</taxon>
        <taxon>Mucuna</taxon>
    </lineage>
</organism>
<accession>A0A371F080</accession>
<evidence type="ECO:0000313" key="1">
    <source>
        <dbReference type="EMBL" id="RDX71603.1"/>
    </source>
</evidence>
<keyword evidence="2" id="KW-1185">Reference proteome</keyword>